<reference evidence="2 3" key="2">
    <citation type="submission" date="2018-11" db="EMBL/GenBank/DDBJ databases">
        <authorList>
            <consortium name="Pathogen Informatics"/>
        </authorList>
    </citation>
    <scope>NUCLEOTIDE SEQUENCE [LARGE SCALE GENOMIC DNA]</scope>
</reference>
<organism evidence="4">
    <name type="scientific">Gongylonema pulchrum</name>
    <dbReference type="NCBI Taxonomy" id="637853"/>
    <lineage>
        <taxon>Eukaryota</taxon>
        <taxon>Metazoa</taxon>
        <taxon>Ecdysozoa</taxon>
        <taxon>Nematoda</taxon>
        <taxon>Chromadorea</taxon>
        <taxon>Rhabditida</taxon>
        <taxon>Spirurina</taxon>
        <taxon>Spiruromorpha</taxon>
        <taxon>Spiruroidea</taxon>
        <taxon>Gongylonematidae</taxon>
        <taxon>Gongylonema</taxon>
    </lineage>
</organism>
<keyword evidence="3" id="KW-1185">Reference proteome</keyword>
<sequence>MIMDADMLYTKSRLKALLTSRRCFEDTDCHFFDCHAKCINETGFCTGRINTNVEVFCDKLIYQLFGTFWTKSNRYLAACYDKAVPFEKRMADLRLAWTWNLSDV</sequence>
<reference evidence="4" key="1">
    <citation type="submission" date="2016-06" db="UniProtKB">
        <authorList>
            <consortium name="WormBaseParasite"/>
        </authorList>
    </citation>
    <scope>IDENTIFICATION</scope>
</reference>
<accession>A0A183D1D4</accession>
<evidence type="ECO:0000313" key="2">
    <source>
        <dbReference type="EMBL" id="VDK34744.1"/>
    </source>
</evidence>
<name>A0A183D1D4_9BILA</name>
<evidence type="ECO:0000259" key="1">
    <source>
        <dbReference type="Pfam" id="PF12260"/>
    </source>
</evidence>
<dbReference type="EMBL" id="UYRT01003850">
    <property type="protein sequence ID" value="VDK34744.1"/>
    <property type="molecule type" value="Genomic_DNA"/>
</dbReference>
<dbReference type="PANTHER" id="PTHR21093:SF2">
    <property type="entry name" value="DIVERGENT PROTEIN KINASE DOMAIN 1C"/>
    <property type="match status" value="1"/>
</dbReference>
<dbReference type="Proteomes" id="UP000271098">
    <property type="component" value="Unassembled WGS sequence"/>
</dbReference>
<dbReference type="AlphaFoldDB" id="A0A183D1D4"/>
<proteinExistence type="predicted"/>
<evidence type="ECO:0000313" key="3">
    <source>
        <dbReference type="Proteomes" id="UP000271098"/>
    </source>
</evidence>
<gene>
    <name evidence="2" type="ORF">GPUH_LOCUS2525</name>
</gene>
<dbReference type="InterPro" id="IPR022049">
    <property type="entry name" value="FAM69_kinase_dom"/>
</dbReference>
<dbReference type="Pfam" id="PF12260">
    <property type="entry name" value="PIP49_C"/>
    <property type="match status" value="1"/>
</dbReference>
<dbReference type="OrthoDB" id="8543887at2759"/>
<dbReference type="PANTHER" id="PTHR21093">
    <property type="entry name" value="DIVERGENT PROTEIN KINASE DOMAIN 1C-RELATED"/>
    <property type="match status" value="1"/>
</dbReference>
<protein>
    <submittedName>
        <fullName evidence="4">PIP49_C domain-containing protein</fullName>
    </submittedName>
</protein>
<dbReference type="WBParaSite" id="GPUH_0000253001-mRNA-1">
    <property type="protein sequence ID" value="GPUH_0000253001-mRNA-1"/>
    <property type="gene ID" value="GPUH_0000253001"/>
</dbReference>
<evidence type="ECO:0000313" key="4">
    <source>
        <dbReference type="WBParaSite" id="GPUH_0000253001-mRNA-1"/>
    </source>
</evidence>
<feature type="domain" description="FAM69 protein-kinase" evidence="1">
    <location>
        <begin position="2"/>
        <end position="64"/>
    </location>
</feature>